<dbReference type="InterPro" id="IPR009061">
    <property type="entry name" value="DNA-bd_dom_put_sf"/>
</dbReference>
<evidence type="ECO:0000256" key="1">
    <source>
        <dbReference type="ARBA" id="ARBA00023125"/>
    </source>
</evidence>
<dbReference type="Gene3D" id="1.10.1660.10">
    <property type="match status" value="1"/>
</dbReference>
<dbReference type="InterPro" id="IPR047057">
    <property type="entry name" value="MerR_fam"/>
</dbReference>
<dbReference type="GO" id="GO:0003700">
    <property type="term" value="F:DNA-binding transcription factor activity"/>
    <property type="evidence" value="ECO:0007669"/>
    <property type="project" value="InterPro"/>
</dbReference>
<evidence type="ECO:0000259" key="2">
    <source>
        <dbReference type="PROSITE" id="PS50937"/>
    </source>
</evidence>
<name>A0A4Y5ZAD0_9GAMM</name>
<dbReference type="RefSeq" id="WP_139985108.1">
    <property type="nucleotide sequence ID" value="NZ_CP041046.1"/>
</dbReference>
<protein>
    <submittedName>
        <fullName evidence="3">MerR family transcriptional regulator</fullName>
    </submittedName>
</protein>
<accession>A0A4Y5ZAD0</accession>
<organism evidence="3 4">
    <name type="scientific">Luteibacter pinisoli</name>
    <dbReference type="NCBI Taxonomy" id="2589080"/>
    <lineage>
        <taxon>Bacteria</taxon>
        <taxon>Pseudomonadati</taxon>
        <taxon>Pseudomonadota</taxon>
        <taxon>Gammaproteobacteria</taxon>
        <taxon>Lysobacterales</taxon>
        <taxon>Rhodanobacteraceae</taxon>
        <taxon>Luteibacter</taxon>
    </lineage>
</organism>
<dbReference type="CDD" id="cd01109">
    <property type="entry name" value="HTH_YyaN"/>
    <property type="match status" value="1"/>
</dbReference>
<dbReference type="AlphaFoldDB" id="A0A4Y5ZAD0"/>
<dbReference type="OrthoDB" id="9808480at2"/>
<evidence type="ECO:0000313" key="4">
    <source>
        <dbReference type="Proteomes" id="UP000316093"/>
    </source>
</evidence>
<reference evidence="3 4" key="1">
    <citation type="submission" date="2019-06" db="EMBL/GenBank/DDBJ databases">
        <title>A complete genome sequence for Luteibacter pinisoli MAH-14.</title>
        <authorList>
            <person name="Baltrus D.A."/>
        </authorList>
    </citation>
    <scope>NUCLEOTIDE SEQUENCE [LARGE SCALE GENOMIC DNA]</scope>
    <source>
        <strain evidence="3 4">MAH-14</strain>
    </source>
</reference>
<dbReference type="PROSITE" id="PS50937">
    <property type="entry name" value="HTH_MERR_2"/>
    <property type="match status" value="1"/>
</dbReference>
<keyword evidence="1" id="KW-0238">DNA-binding</keyword>
<dbReference type="SMART" id="SM00422">
    <property type="entry name" value="HTH_MERR"/>
    <property type="match status" value="1"/>
</dbReference>
<proteinExistence type="predicted"/>
<dbReference type="SUPFAM" id="SSF46955">
    <property type="entry name" value="Putative DNA-binding domain"/>
    <property type="match status" value="1"/>
</dbReference>
<dbReference type="PRINTS" id="PR00040">
    <property type="entry name" value="HTHMERR"/>
</dbReference>
<dbReference type="InterPro" id="IPR000551">
    <property type="entry name" value="MerR-type_HTH_dom"/>
</dbReference>
<evidence type="ECO:0000313" key="3">
    <source>
        <dbReference type="EMBL" id="QDE41185.1"/>
    </source>
</evidence>
<dbReference type="PANTHER" id="PTHR30204:SF98">
    <property type="entry name" value="HTH-TYPE TRANSCRIPTIONAL REGULATOR ADHR"/>
    <property type="match status" value="1"/>
</dbReference>
<dbReference type="GO" id="GO:0003677">
    <property type="term" value="F:DNA binding"/>
    <property type="evidence" value="ECO:0007669"/>
    <property type="project" value="UniProtKB-KW"/>
</dbReference>
<feature type="domain" description="HTH merR-type" evidence="2">
    <location>
        <begin position="4"/>
        <end position="72"/>
    </location>
</feature>
<sequence>MPTSLTIAEAALATGPTTYTLRYYEQIGLIDPVPRRGGQRIYGENDMRLIQFVLRLRGTGMAMRDIQEYVRLRRLGETQESIVGRGDLLERHAAHLRDELVSLTETIARLDEKIALYRSIYGADGAAGGPGDTIPTPRRKQA</sequence>
<dbReference type="EMBL" id="CP041046">
    <property type="protein sequence ID" value="QDE41185.1"/>
    <property type="molecule type" value="Genomic_DNA"/>
</dbReference>
<dbReference type="Proteomes" id="UP000316093">
    <property type="component" value="Chromosome"/>
</dbReference>
<dbReference type="Pfam" id="PF13411">
    <property type="entry name" value="MerR_1"/>
    <property type="match status" value="1"/>
</dbReference>
<dbReference type="PANTHER" id="PTHR30204">
    <property type="entry name" value="REDOX-CYCLING DRUG-SENSING TRANSCRIPTIONAL ACTIVATOR SOXR"/>
    <property type="match status" value="1"/>
</dbReference>
<gene>
    <name evidence="3" type="ORF">FIV34_19260</name>
</gene>
<keyword evidence="4" id="KW-1185">Reference proteome</keyword>
<dbReference type="KEGG" id="lpy:FIV34_19260"/>